<dbReference type="InterPro" id="IPR031009">
    <property type="entry name" value="Tcm_partner"/>
</dbReference>
<name>A0ABR7Q5Z6_9FLAO</name>
<proteinExistence type="predicted"/>
<sequence length="366" mass="42734">MIEKRNLHTAPFDIGTQSKLAIFNDYIKEWLPVFLAKKEIYWDTINIFDFFSGPGMDVDGNKGTPLLIIDELESYLENIERKKLKVNLYFNDYSSEKIEILKNNLKKYSTKPYSIKIQSQDFKDAFRDQYPKMENKNAANLLLLDQTGVKQIDENIFQSIVKLKTTDFLFFISSSTIKRFKDNPSITRHINIDSTIIEDTKYDQIHRLVTEYYKNLIPNNIKYYISSFSLKKKAGLYGIIFGSGNPFGIEKFLRTSWKIDPIRGEANFDIDNDNIVEGQVNIFTGKTEVPKKVELFEQRLKENILNSKLNTDKDVYLYTLINGFKPEHAKEVIKHLIKEKKIEKLKLNISYKVCKKGEVITQIKLN</sequence>
<dbReference type="EMBL" id="JACGWS010000002">
    <property type="protein sequence ID" value="MBC8753980.1"/>
    <property type="molecule type" value="Genomic_DNA"/>
</dbReference>
<evidence type="ECO:0000313" key="1">
    <source>
        <dbReference type="EMBL" id="MBC8753980.1"/>
    </source>
</evidence>
<evidence type="ECO:0000313" key="2">
    <source>
        <dbReference type="Proteomes" id="UP000619238"/>
    </source>
</evidence>
<reference evidence="1 2" key="1">
    <citation type="submission" date="2020-07" db="EMBL/GenBank/DDBJ databases">
        <title>Description of Kordia aestuariivivens sp. nov., isolated from a tidal flat.</title>
        <authorList>
            <person name="Park S."/>
            <person name="Yoon J.-H."/>
        </authorList>
    </citation>
    <scope>NUCLEOTIDE SEQUENCE [LARGE SCALE GENOMIC DNA]</scope>
    <source>
        <strain evidence="1 2">YSTF-M3</strain>
    </source>
</reference>
<comment type="caution">
    <text evidence="1">The sequence shown here is derived from an EMBL/GenBank/DDBJ whole genome shotgun (WGS) entry which is preliminary data.</text>
</comment>
<organism evidence="1 2">
    <name type="scientific">Kordia aestuariivivens</name>
    <dbReference type="NCBI Taxonomy" id="2759037"/>
    <lineage>
        <taxon>Bacteria</taxon>
        <taxon>Pseudomonadati</taxon>
        <taxon>Bacteroidota</taxon>
        <taxon>Flavobacteriia</taxon>
        <taxon>Flavobacteriales</taxon>
        <taxon>Flavobacteriaceae</taxon>
        <taxon>Kordia</taxon>
    </lineage>
</organism>
<dbReference type="RefSeq" id="WP_187561014.1">
    <property type="nucleotide sequence ID" value="NZ_JACGWS010000002.1"/>
</dbReference>
<gene>
    <name evidence="1" type="primary">tcmP</name>
    <name evidence="1" type="ORF">H2O64_04810</name>
</gene>
<accession>A0ABR7Q5Z6</accession>
<dbReference type="NCBIfam" id="TIGR04474">
    <property type="entry name" value="tcm_partner"/>
    <property type="match status" value="1"/>
</dbReference>
<protein>
    <submittedName>
        <fullName evidence="1">Three-Cys-motif partner protein TcmP</fullName>
    </submittedName>
</protein>
<keyword evidence="2" id="KW-1185">Reference proteome</keyword>
<dbReference type="Proteomes" id="UP000619238">
    <property type="component" value="Unassembled WGS sequence"/>
</dbReference>